<accession>A0A6P1ZD08</accession>
<dbReference type="InterPro" id="IPR010982">
    <property type="entry name" value="Lambda_DNA-bd_dom_sf"/>
</dbReference>
<organism evidence="2 3">
    <name type="scientific">Oceanidesulfovibrio marinus</name>
    <dbReference type="NCBI Taxonomy" id="370038"/>
    <lineage>
        <taxon>Bacteria</taxon>
        <taxon>Pseudomonadati</taxon>
        <taxon>Thermodesulfobacteriota</taxon>
        <taxon>Desulfovibrionia</taxon>
        <taxon>Desulfovibrionales</taxon>
        <taxon>Desulfovibrionaceae</taxon>
        <taxon>Oceanidesulfovibrio</taxon>
    </lineage>
</organism>
<dbReference type="EMBL" id="QMIF01000017">
    <property type="protein sequence ID" value="TVM31252.1"/>
    <property type="molecule type" value="Genomic_DNA"/>
</dbReference>
<dbReference type="InterPro" id="IPR001387">
    <property type="entry name" value="Cro/C1-type_HTH"/>
</dbReference>
<sequence>MRTLKYGEQTQIAQACGVAVSTVSDVLRGKRKPSPKLARAIEAATGISRLHLLYPDEYGSKGERLRRHKTKPVVELV</sequence>
<evidence type="ECO:0000259" key="1">
    <source>
        <dbReference type="PROSITE" id="PS50943"/>
    </source>
</evidence>
<evidence type="ECO:0000313" key="2">
    <source>
        <dbReference type="EMBL" id="TVM31252.1"/>
    </source>
</evidence>
<dbReference type="Pfam" id="PF01381">
    <property type="entry name" value="HTH_3"/>
    <property type="match status" value="1"/>
</dbReference>
<dbReference type="PROSITE" id="PS50943">
    <property type="entry name" value="HTH_CROC1"/>
    <property type="match status" value="1"/>
</dbReference>
<protein>
    <recommendedName>
        <fullName evidence="1">HTH cro/C1-type domain-containing protein</fullName>
    </recommendedName>
</protein>
<dbReference type="Gene3D" id="1.10.260.40">
    <property type="entry name" value="lambda repressor-like DNA-binding domains"/>
    <property type="match status" value="1"/>
</dbReference>
<dbReference type="AlphaFoldDB" id="A0A6P1ZD08"/>
<name>A0A6P1ZD08_9BACT</name>
<gene>
    <name evidence="2" type="ORF">DQK91_19010</name>
</gene>
<evidence type="ECO:0000313" key="3">
    <source>
        <dbReference type="Proteomes" id="UP000434052"/>
    </source>
</evidence>
<dbReference type="SUPFAM" id="SSF47413">
    <property type="entry name" value="lambda repressor-like DNA-binding domains"/>
    <property type="match status" value="1"/>
</dbReference>
<proteinExistence type="predicted"/>
<dbReference type="Proteomes" id="UP000434052">
    <property type="component" value="Unassembled WGS sequence"/>
</dbReference>
<reference evidence="2 3" key="1">
    <citation type="submission" date="2018-06" db="EMBL/GenBank/DDBJ databases">
        <title>Complete genome of Desulfovibrio marinus P48SEP.</title>
        <authorList>
            <person name="Crispim J.S."/>
            <person name="Vidigal P.M.P."/>
            <person name="Silva L.C.F."/>
            <person name="Araujo L.C."/>
            <person name="Laguardia C.N."/>
            <person name="Dias R.S."/>
            <person name="Sousa M.P."/>
            <person name="Paula S.O."/>
            <person name="Silva C."/>
        </authorList>
    </citation>
    <scope>NUCLEOTIDE SEQUENCE [LARGE SCALE GENOMIC DNA]</scope>
    <source>
        <strain evidence="2 3">P48SEP</strain>
    </source>
</reference>
<feature type="domain" description="HTH cro/C1-type" evidence="1">
    <location>
        <begin position="9"/>
        <end position="52"/>
    </location>
</feature>
<comment type="caution">
    <text evidence="2">The sequence shown here is derived from an EMBL/GenBank/DDBJ whole genome shotgun (WGS) entry which is preliminary data.</text>
</comment>
<dbReference type="RefSeq" id="WP_144307038.1">
    <property type="nucleotide sequence ID" value="NZ_QMIF01000017.1"/>
</dbReference>
<dbReference type="CDD" id="cd00093">
    <property type="entry name" value="HTH_XRE"/>
    <property type="match status" value="1"/>
</dbReference>
<dbReference type="GO" id="GO:0003677">
    <property type="term" value="F:DNA binding"/>
    <property type="evidence" value="ECO:0007669"/>
    <property type="project" value="InterPro"/>
</dbReference>
<dbReference type="OrthoDB" id="252678at2"/>